<dbReference type="SUPFAM" id="SSF48179">
    <property type="entry name" value="6-phosphogluconate dehydrogenase C-terminal domain-like"/>
    <property type="match status" value="1"/>
</dbReference>
<dbReference type="Pfam" id="PF08546">
    <property type="entry name" value="ApbA_C"/>
    <property type="match status" value="1"/>
</dbReference>
<keyword evidence="8" id="KW-1185">Reference proteome</keyword>
<dbReference type="Gene3D" id="3.40.50.720">
    <property type="entry name" value="NAD(P)-binding Rossmann-like Domain"/>
    <property type="match status" value="1"/>
</dbReference>
<dbReference type="VEuPathDB" id="FungiDB:TRICI_001331"/>
<accession>A0A642V9G0</accession>
<keyword evidence="2" id="KW-0521">NADP</keyword>
<dbReference type="InterPro" id="IPR008927">
    <property type="entry name" value="6-PGluconate_DH-like_C_sf"/>
</dbReference>
<dbReference type="Proteomes" id="UP000761534">
    <property type="component" value="Unassembled WGS sequence"/>
</dbReference>
<dbReference type="InterPro" id="IPR013752">
    <property type="entry name" value="KPA_reductase"/>
</dbReference>
<dbReference type="InterPro" id="IPR013332">
    <property type="entry name" value="KPR_N"/>
</dbReference>
<name>A0A642V9G0_9ASCO</name>
<evidence type="ECO:0008006" key="9">
    <source>
        <dbReference type="Google" id="ProtNLM"/>
    </source>
</evidence>
<organism evidence="7 8">
    <name type="scientific">Trichomonascus ciferrii</name>
    <dbReference type="NCBI Taxonomy" id="44093"/>
    <lineage>
        <taxon>Eukaryota</taxon>
        <taxon>Fungi</taxon>
        <taxon>Dikarya</taxon>
        <taxon>Ascomycota</taxon>
        <taxon>Saccharomycotina</taxon>
        <taxon>Dipodascomycetes</taxon>
        <taxon>Dipodascales</taxon>
        <taxon>Trichomonascaceae</taxon>
        <taxon>Trichomonascus</taxon>
        <taxon>Trichomonascus ciferrii complex</taxon>
    </lineage>
</organism>
<comment type="similarity">
    <text evidence="1">Belongs to the ketopantoate reductase family.</text>
</comment>
<protein>
    <recommendedName>
        <fullName evidence="9">2-dehydropantoate 2-reductase</fullName>
    </recommendedName>
</protein>
<dbReference type="InterPro" id="IPR036291">
    <property type="entry name" value="NAD(P)-bd_dom_sf"/>
</dbReference>
<reference evidence="7" key="1">
    <citation type="journal article" date="2019" name="G3 (Bethesda)">
        <title>Genome Assemblies of Two Rare Opportunistic Yeast Pathogens: Diutina rugosa (syn. Candida rugosa) and Trichomonascus ciferrii (syn. Candida ciferrii).</title>
        <authorList>
            <person name="Mixao V."/>
            <person name="Saus E."/>
            <person name="Hansen A.P."/>
            <person name="Lass-Florl C."/>
            <person name="Gabaldon T."/>
        </authorList>
    </citation>
    <scope>NUCLEOTIDE SEQUENCE</scope>
    <source>
        <strain evidence="7">CBS 4856</strain>
    </source>
</reference>
<feature type="region of interest" description="Disordered" evidence="4">
    <location>
        <begin position="254"/>
        <end position="275"/>
    </location>
</feature>
<evidence type="ECO:0000259" key="5">
    <source>
        <dbReference type="Pfam" id="PF02558"/>
    </source>
</evidence>
<dbReference type="GO" id="GO:0050661">
    <property type="term" value="F:NADP binding"/>
    <property type="evidence" value="ECO:0007669"/>
    <property type="project" value="TreeGrafter"/>
</dbReference>
<evidence type="ECO:0000256" key="1">
    <source>
        <dbReference type="ARBA" id="ARBA00007870"/>
    </source>
</evidence>
<evidence type="ECO:0000256" key="2">
    <source>
        <dbReference type="ARBA" id="ARBA00022857"/>
    </source>
</evidence>
<proteinExistence type="inferred from homology"/>
<dbReference type="InterPro" id="IPR013328">
    <property type="entry name" value="6PGD_dom2"/>
</dbReference>
<feature type="domain" description="Ketopantoate reductase C-terminal" evidence="6">
    <location>
        <begin position="301"/>
        <end position="435"/>
    </location>
</feature>
<dbReference type="Pfam" id="PF02558">
    <property type="entry name" value="ApbA"/>
    <property type="match status" value="1"/>
</dbReference>
<dbReference type="SUPFAM" id="SSF51735">
    <property type="entry name" value="NAD(P)-binding Rossmann-fold domains"/>
    <property type="match status" value="1"/>
</dbReference>
<evidence type="ECO:0000313" key="7">
    <source>
        <dbReference type="EMBL" id="KAA8916468.1"/>
    </source>
</evidence>
<evidence type="ECO:0000256" key="3">
    <source>
        <dbReference type="ARBA" id="ARBA00023002"/>
    </source>
</evidence>
<sequence length="454" mass="49693">MPSPHFHILGAGNVGSLIGAGLRSTVPPAYVTFIMRSQERLQQYAQHDSTVRIASSTLGPERVVERKIPAIYGHPVLRSGGPEMISNLIVTTKGTQTDKAIEAVLPSIHKATNILLLQNGMGMYEKLCEKFWPNPSARPTFFLGITTHGVHNTPVPFSYNHAGHGKLQISQIPNTVRDLHIEPGTYTASEAAVRSDGMDDVIPGPSPRAKNLQFPTDSEESVKADYSGEIKFPREHNAPGVKPDAMESPFPTDAEEAAKADYATDPPQDPATTYPHPGDIPHELLRCGPLLNTEVLPYPEFLLAQYDKLIVNACVNPLTAILGCKNKELLENPAAENMIKAVVQECSKILRLHAEEKFNPDTMYLVSTSLDPKRLIGMVREVVSINGENTTSMLADVNAGRETELKYINDFLVDIASKHGYKALLNRQLADLVRTRGSLIRKGVNDCAPLVNES</sequence>
<evidence type="ECO:0000313" key="8">
    <source>
        <dbReference type="Proteomes" id="UP000761534"/>
    </source>
</evidence>
<evidence type="ECO:0000259" key="6">
    <source>
        <dbReference type="Pfam" id="PF08546"/>
    </source>
</evidence>
<dbReference type="GO" id="GO:0008677">
    <property type="term" value="F:2-dehydropantoate 2-reductase activity"/>
    <property type="evidence" value="ECO:0007669"/>
    <property type="project" value="TreeGrafter"/>
</dbReference>
<dbReference type="AlphaFoldDB" id="A0A642V9G0"/>
<dbReference type="InterPro" id="IPR050838">
    <property type="entry name" value="Ketopantoate_reductase"/>
</dbReference>
<feature type="domain" description="Ketopantoate reductase N-terminal" evidence="5">
    <location>
        <begin position="6"/>
        <end position="173"/>
    </location>
</feature>
<dbReference type="Gene3D" id="1.10.1040.10">
    <property type="entry name" value="N-(1-d-carboxylethyl)-l-norvaline Dehydrogenase, domain 2"/>
    <property type="match status" value="1"/>
</dbReference>
<comment type="caution">
    <text evidence="7">The sequence shown here is derived from an EMBL/GenBank/DDBJ whole genome shotgun (WGS) entry which is preliminary data.</text>
</comment>
<dbReference type="OrthoDB" id="73846at2759"/>
<dbReference type="GO" id="GO:0005739">
    <property type="term" value="C:mitochondrion"/>
    <property type="evidence" value="ECO:0007669"/>
    <property type="project" value="TreeGrafter"/>
</dbReference>
<dbReference type="EMBL" id="SWFS01000097">
    <property type="protein sequence ID" value="KAA8916468.1"/>
    <property type="molecule type" value="Genomic_DNA"/>
</dbReference>
<keyword evidence="3" id="KW-0560">Oxidoreductase</keyword>
<gene>
    <name evidence="7" type="ORF">TRICI_001331</name>
</gene>
<dbReference type="PANTHER" id="PTHR43765">
    <property type="entry name" value="2-DEHYDROPANTOATE 2-REDUCTASE-RELATED"/>
    <property type="match status" value="1"/>
</dbReference>
<evidence type="ECO:0000256" key="4">
    <source>
        <dbReference type="SAM" id="MobiDB-lite"/>
    </source>
</evidence>
<dbReference type="PANTHER" id="PTHR43765:SF2">
    <property type="entry name" value="2-DEHYDROPANTOATE 2-REDUCTASE"/>
    <property type="match status" value="1"/>
</dbReference>